<accession>A0A0A8ZR06</accession>
<protein>
    <submittedName>
        <fullName evidence="2">Uncharacterized protein</fullName>
    </submittedName>
</protein>
<dbReference type="AlphaFoldDB" id="A0A0A8ZR06"/>
<evidence type="ECO:0000256" key="1">
    <source>
        <dbReference type="SAM" id="MobiDB-lite"/>
    </source>
</evidence>
<reference evidence="2" key="2">
    <citation type="journal article" date="2015" name="Data Brief">
        <title>Shoot transcriptome of the giant reed, Arundo donax.</title>
        <authorList>
            <person name="Barrero R.A."/>
            <person name="Guerrero F.D."/>
            <person name="Moolhuijzen P."/>
            <person name="Goolsby J.A."/>
            <person name="Tidwell J."/>
            <person name="Bellgard S.E."/>
            <person name="Bellgard M.I."/>
        </authorList>
    </citation>
    <scope>NUCLEOTIDE SEQUENCE</scope>
    <source>
        <tissue evidence="2">Shoot tissue taken approximately 20 cm above the soil surface</tissue>
    </source>
</reference>
<feature type="region of interest" description="Disordered" evidence="1">
    <location>
        <begin position="1"/>
        <end position="55"/>
    </location>
</feature>
<reference evidence="2" key="1">
    <citation type="submission" date="2014-09" db="EMBL/GenBank/DDBJ databases">
        <authorList>
            <person name="Magalhaes I.L.F."/>
            <person name="Oliveira U."/>
            <person name="Santos F.R."/>
            <person name="Vidigal T.H.D.A."/>
            <person name="Brescovit A.D."/>
            <person name="Santos A.J."/>
        </authorList>
    </citation>
    <scope>NUCLEOTIDE SEQUENCE</scope>
    <source>
        <tissue evidence="2">Shoot tissue taken approximately 20 cm above the soil surface</tissue>
    </source>
</reference>
<proteinExistence type="predicted"/>
<name>A0A0A8ZR06_ARUDO</name>
<dbReference type="EMBL" id="GBRH01258720">
    <property type="protein sequence ID" value="JAD39175.1"/>
    <property type="molecule type" value="Transcribed_RNA"/>
</dbReference>
<evidence type="ECO:0000313" key="2">
    <source>
        <dbReference type="EMBL" id="JAD39175.1"/>
    </source>
</evidence>
<organism evidence="2">
    <name type="scientific">Arundo donax</name>
    <name type="common">Giant reed</name>
    <name type="synonym">Donax arundinaceus</name>
    <dbReference type="NCBI Taxonomy" id="35708"/>
    <lineage>
        <taxon>Eukaryota</taxon>
        <taxon>Viridiplantae</taxon>
        <taxon>Streptophyta</taxon>
        <taxon>Embryophyta</taxon>
        <taxon>Tracheophyta</taxon>
        <taxon>Spermatophyta</taxon>
        <taxon>Magnoliopsida</taxon>
        <taxon>Liliopsida</taxon>
        <taxon>Poales</taxon>
        <taxon>Poaceae</taxon>
        <taxon>PACMAD clade</taxon>
        <taxon>Arundinoideae</taxon>
        <taxon>Arundineae</taxon>
        <taxon>Arundo</taxon>
    </lineage>
</organism>
<sequence>MSSGDGAKPVAETRRAKAPLTRSCCSKKSIPSTTLTLSSKASSWYCSPPGPTRRR</sequence>